<keyword evidence="2" id="KW-1185">Reference proteome</keyword>
<name>A0ACB5TPS3_AMBMO</name>
<dbReference type="EMBL" id="BSXS01008530">
    <property type="protein sequence ID" value="GME92817.1"/>
    <property type="molecule type" value="Genomic_DNA"/>
</dbReference>
<evidence type="ECO:0000313" key="2">
    <source>
        <dbReference type="Proteomes" id="UP001165064"/>
    </source>
</evidence>
<organism evidence="1 2">
    <name type="scientific">Ambrosiozyma monospora</name>
    <name type="common">Yeast</name>
    <name type="synonym">Endomycopsis monosporus</name>
    <dbReference type="NCBI Taxonomy" id="43982"/>
    <lineage>
        <taxon>Eukaryota</taxon>
        <taxon>Fungi</taxon>
        <taxon>Dikarya</taxon>
        <taxon>Ascomycota</taxon>
        <taxon>Saccharomycotina</taxon>
        <taxon>Pichiomycetes</taxon>
        <taxon>Pichiales</taxon>
        <taxon>Pichiaceae</taxon>
        <taxon>Ambrosiozyma</taxon>
    </lineage>
</organism>
<sequence>MPNLSKFIVACLFLILLLQATTNALPTNLQNEKRDNTELHNNEALRGKYINLNAYKRNRHPVENHHHKRSGTDDDEQTYYDITVGNSRNELYLVDLEVGSNRQKVTVQIDTGSSDFWVFSTDSGREPHMPGLTSCKRYGVFDSKASDTFHLNQTVSLATYGDETIAQGYMSTDDVVLFPNNGGDGEFIIKNVSLGDVRVSNSINPVMGIGFKALQSVVDSIENQTLVQYDFLPYQMANQGLINIPAYSISILTKNKFANSSITFGAIDNTRFTGDLSVFPVPNLQGNNEPTYVAIVLNRITLGDTEFASGSCICRLRYRYFLILVP</sequence>
<comment type="caution">
    <text evidence="1">The sequence shown here is derived from an EMBL/GenBank/DDBJ whole genome shotgun (WGS) entry which is preliminary data.</text>
</comment>
<gene>
    <name evidence="1" type="ORF">Amon02_000917100</name>
</gene>
<dbReference type="Proteomes" id="UP001165064">
    <property type="component" value="Unassembled WGS sequence"/>
</dbReference>
<proteinExistence type="predicted"/>
<protein>
    <submittedName>
        <fullName evidence="1">Unnamed protein product</fullName>
    </submittedName>
</protein>
<accession>A0ACB5TPS3</accession>
<reference evidence="1" key="1">
    <citation type="submission" date="2023-04" db="EMBL/GenBank/DDBJ databases">
        <title>Ambrosiozyma monospora NBRC 10751.</title>
        <authorList>
            <person name="Ichikawa N."/>
            <person name="Sato H."/>
            <person name="Tonouchi N."/>
        </authorList>
    </citation>
    <scope>NUCLEOTIDE SEQUENCE</scope>
    <source>
        <strain evidence="1">NBRC 10751</strain>
    </source>
</reference>
<evidence type="ECO:0000313" key="1">
    <source>
        <dbReference type="EMBL" id="GME92817.1"/>
    </source>
</evidence>